<evidence type="ECO:0000313" key="6">
    <source>
        <dbReference type="Proteomes" id="UP001152320"/>
    </source>
</evidence>
<feature type="region of interest" description="Disordered" evidence="3">
    <location>
        <begin position="341"/>
        <end position="375"/>
    </location>
</feature>
<keyword evidence="1" id="KW-0805">Transcription regulation</keyword>
<dbReference type="SUPFAM" id="SSF63748">
    <property type="entry name" value="Tudor/PWWP/MBT"/>
    <property type="match status" value="1"/>
</dbReference>
<feature type="compositionally biased region" description="Polar residues" evidence="3">
    <location>
        <begin position="244"/>
        <end position="257"/>
    </location>
</feature>
<reference evidence="5" key="1">
    <citation type="submission" date="2021-10" db="EMBL/GenBank/DDBJ databases">
        <title>Tropical sea cucumber genome reveals ecological adaptation and Cuvierian tubules defense mechanism.</title>
        <authorList>
            <person name="Chen T."/>
        </authorList>
    </citation>
    <scope>NUCLEOTIDE SEQUENCE</scope>
    <source>
        <strain evidence="5">Nanhai2018</strain>
        <tissue evidence="5">Muscle</tissue>
    </source>
</reference>
<gene>
    <name evidence="5" type="ORF">HOLleu_33360</name>
</gene>
<dbReference type="Proteomes" id="UP001152320">
    <property type="component" value="Chromosome 17"/>
</dbReference>
<dbReference type="Gene3D" id="2.30.30.140">
    <property type="match status" value="1"/>
</dbReference>
<name>A0A9Q0YTJ9_HOLLE</name>
<feature type="domain" description="PWWP" evidence="4">
    <location>
        <begin position="433"/>
        <end position="493"/>
    </location>
</feature>
<dbReference type="GO" id="GO:0003682">
    <property type="term" value="F:chromatin binding"/>
    <property type="evidence" value="ECO:0007669"/>
    <property type="project" value="TreeGrafter"/>
</dbReference>
<keyword evidence="6" id="KW-1185">Reference proteome</keyword>
<protein>
    <submittedName>
        <fullName evidence="5">PWWP domain-containing protein 2A</fullName>
    </submittedName>
</protein>
<dbReference type="GO" id="GO:0010369">
    <property type="term" value="C:chromocenter"/>
    <property type="evidence" value="ECO:0007669"/>
    <property type="project" value="TreeGrafter"/>
</dbReference>
<accession>A0A9Q0YTJ9</accession>
<dbReference type="PROSITE" id="PS50812">
    <property type="entry name" value="PWWP"/>
    <property type="match status" value="1"/>
</dbReference>
<dbReference type="Pfam" id="PF00855">
    <property type="entry name" value="PWWP"/>
    <property type="match status" value="1"/>
</dbReference>
<organism evidence="5 6">
    <name type="scientific">Holothuria leucospilota</name>
    <name type="common">Black long sea cucumber</name>
    <name type="synonym">Mertensiothuria leucospilota</name>
    <dbReference type="NCBI Taxonomy" id="206669"/>
    <lineage>
        <taxon>Eukaryota</taxon>
        <taxon>Metazoa</taxon>
        <taxon>Echinodermata</taxon>
        <taxon>Eleutherozoa</taxon>
        <taxon>Echinozoa</taxon>
        <taxon>Holothuroidea</taxon>
        <taxon>Aspidochirotacea</taxon>
        <taxon>Aspidochirotida</taxon>
        <taxon>Holothuriidae</taxon>
        <taxon>Holothuria</taxon>
    </lineage>
</organism>
<evidence type="ECO:0000313" key="5">
    <source>
        <dbReference type="EMBL" id="KAJ8025726.1"/>
    </source>
</evidence>
<evidence type="ECO:0000259" key="4">
    <source>
        <dbReference type="PROSITE" id="PS50812"/>
    </source>
</evidence>
<dbReference type="GO" id="GO:0005634">
    <property type="term" value="C:nucleus"/>
    <property type="evidence" value="ECO:0007669"/>
    <property type="project" value="TreeGrafter"/>
</dbReference>
<dbReference type="CDD" id="cd20140">
    <property type="entry name" value="PWWP_PWWP2"/>
    <property type="match status" value="1"/>
</dbReference>
<keyword evidence="2" id="KW-0804">Transcription</keyword>
<evidence type="ECO:0000256" key="3">
    <source>
        <dbReference type="SAM" id="MobiDB-lite"/>
    </source>
</evidence>
<proteinExistence type="predicted"/>
<dbReference type="FunFam" id="2.30.30.140:FF:000036">
    <property type="entry name" value="PWWP domain-containing protein 2A"/>
    <property type="match status" value="1"/>
</dbReference>
<sequence>MASTQDKSNLKAGLILNVEVENALDGVVMVCLRHEGRTFRGILLDSDNGSCPVGLPSSDILRRDLNDKFGVPQNETATIEADIVKRDPHSALSYRQSYFQNMPLPPPRPLLCGKPQSSPKSKLGPSYTTRTRPLKLRPRQILCNKCKVDVSQKKPAKRKILTNGGSMPKKKPRLDPLKKSSSHALKKPRVDSLKKTLKISYATPQGKDQLTISPRSSGNGKKVLPSYQNGKKPDTSSQNKKENLSQSSKPAKQNVKLQTVEKKKTTINGLHSNHKKSKTLQQNSTSQSNPAKNNASDKNLSSLEVLDLKENDTSLSAISTKDVITNGLKVHLVRDLFVPYSKKSSDTSSESSYASSVSSKRCKKNNKIRTEDTVKQDLSDSEKEIEFKVQPNSDACLKDANKIQPRKVPPLNLKIHKKNVTKYKLADGRTMCLGDIVWGKIVGFPWWPGRISQIVVSRRDNGLILNQEAQIRWLGATTMSHMPLEKLYPFLPYFKERYNKKRRGVYKNAVSQAMEEAKSLSSEVRELNTMFETSQIC</sequence>
<dbReference type="InterPro" id="IPR000313">
    <property type="entry name" value="PWWP_dom"/>
</dbReference>
<evidence type="ECO:0000256" key="2">
    <source>
        <dbReference type="ARBA" id="ARBA00023163"/>
    </source>
</evidence>
<feature type="compositionally biased region" description="Low complexity" evidence="3">
    <location>
        <begin position="346"/>
        <end position="359"/>
    </location>
</feature>
<dbReference type="OrthoDB" id="5964980at2759"/>
<feature type="region of interest" description="Disordered" evidence="3">
    <location>
        <begin position="153"/>
        <end position="299"/>
    </location>
</feature>
<dbReference type="EMBL" id="JAIZAY010000017">
    <property type="protein sequence ID" value="KAJ8025726.1"/>
    <property type="molecule type" value="Genomic_DNA"/>
</dbReference>
<dbReference type="PANTHER" id="PTHR16112">
    <property type="entry name" value="METHYL-CPG BINDING PROTEIN, DROSOPHILA"/>
    <property type="match status" value="1"/>
</dbReference>
<comment type="caution">
    <text evidence="5">The sequence shown here is derived from an EMBL/GenBank/DDBJ whole genome shotgun (WGS) entry which is preliminary data.</text>
</comment>
<evidence type="ECO:0000256" key="1">
    <source>
        <dbReference type="ARBA" id="ARBA00023015"/>
    </source>
</evidence>
<feature type="compositionally biased region" description="Polar residues" evidence="3">
    <location>
        <begin position="279"/>
        <end position="299"/>
    </location>
</feature>
<dbReference type="AlphaFoldDB" id="A0A9Q0YTJ9"/>
<feature type="compositionally biased region" description="Basic and acidic residues" evidence="3">
    <location>
        <begin position="231"/>
        <end position="243"/>
    </location>
</feature>
<feature type="compositionally biased region" description="Polar residues" evidence="3">
    <location>
        <begin position="202"/>
        <end position="219"/>
    </location>
</feature>
<dbReference type="PANTHER" id="PTHR16112:SF22">
    <property type="entry name" value="PWWP DOMAIN-CONTAINING 2B"/>
    <property type="match status" value="1"/>
</dbReference>